<dbReference type="EMBL" id="JADGJQ010000038">
    <property type="protein sequence ID" value="KAJ3176715.1"/>
    <property type="molecule type" value="Genomic_DNA"/>
</dbReference>
<dbReference type="GO" id="GO:0005739">
    <property type="term" value="C:mitochondrion"/>
    <property type="evidence" value="ECO:0007669"/>
    <property type="project" value="TreeGrafter"/>
</dbReference>
<reference evidence="2" key="1">
    <citation type="submission" date="2020-05" db="EMBL/GenBank/DDBJ databases">
        <title>Phylogenomic resolution of chytrid fungi.</title>
        <authorList>
            <person name="Stajich J.E."/>
            <person name="Amses K."/>
            <person name="Simmons R."/>
            <person name="Seto K."/>
            <person name="Myers J."/>
            <person name="Bonds A."/>
            <person name="Quandt C.A."/>
            <person name="Barry K."/>
            <person name="Liu P."/>
            <person name="Grigoriev I."/>
            <person name="Longcore J.E."/>
            <person name="James T.Y."/>
        </authorList>
    </citation>
    <scope>NUCLEOTIDE SEQUENCE</scope>
    <source>
        <strain evidence="2">JEL0379</strain>
    </source>
</reference>
<dbReference type="SUPFAM" id="SSF55298">
    <property type="entry name" value="YjgF-like"/>
    <property type="match status" value="1"/>
</dbReference>
<dbReference type="InterPro" id="IPR035959">
    <property type="entry name" value="RutC-like_sf"/>
</dbReference>
<name>A0AAD5XPJ8_9FUNG</name>
<gene>
    <name evidence="2" type="primary">PSP1</name>
    <name evidence="2" type="ORF">HDU87_004854</name>
</gene>
<dbReference type="InterPro" id="IPR006175">
    <property type="entry name" value="YjgF/YER057c/UK114"/>
</dbReference>
<dbReference type="CDD" id="cd00448">
    <property type="entry name" value="YjgF_YER057c_UK114_family"/>
    <property type="match status" value="1"/>
</dbReference>
<evidence type="ECO:0000313" key="3">
    <source>
        <dbReference type="Proteomes" id="UP001212152"/>
    </source>
</evidence>
<dbReference type="AlphaFoldDB" id="A0AAD5XPJ8"/>
<dbReference type="Pfam" id="PF01042">
    <property type="entry name" value="Ribonuc_L-PSP"/>
    <property type="match status" value="1"/>
</dbReference>
<protein>
    <submittedName>
        <fullName evidence="2">Polymerase suppressor</fullName>
    </submittedName>
</protein>
<proteinExistence type="inferred from homology"/>
<evidence type="ECO:0000313" key="2">
    <source>
        <dbReference type="EMBL" id="KAJ3176715.1"/>
    </source>
</evidence>
<comment type="similarity">
    <text evidence="1">Belongs to the RutC family.</text>
</comment>
<keyword evidence="3" id="KW-1185">Reference proteome</keyword>
<accession>A0AAD5XPJ8</accession>
<dbReference type="Proteomes" id="UP001212152">
    <property type="component" value="Unassembled WGS sequence"/>
</dbReference>
<dbReference type="GO" id="GO:0005829">
    <property type="term" value="C:cytosol"/>
    <property type="evidence" value="ECO:0007669"/>
    <property type="project" value="TreeGrafter"/>
</dbReference>
<dbReference type="Gene3D" id="3.30.1330.40">
    <property type="entry name" value="RutC-like"/>
    <property type="match status" value="1"/>
</dbReference>
<evidence type="ECO:0000256" key="1">
    <source>
        <dbReference type="ARBA" id="ARBA00010552"/>
    </source>
</evidence>
<sequence>MSRVSCINTPNASKPILSSTGAMPYSHCTVAAGLIFLTGQVGLPASDPTAIVRGGAYAETTEALKNVAAILAAAGSDLEHVLRCEVYLMDLDRDFDGFNKAWIEAFAEHRPASAVMQIAGLGMGACVEIVCTAAVMSRGAVNSHMA</sequence>
<dbReference type="GO" id="GO:0019239">
    <property type="term" value="F:deaminase activity"/>
    <property type="evidence" value="ECO:0007669"/>
    <property type="project" value="TreeGrafter"/>
</dbReference>
<dbReference type="PANTHER" id="PTHR11803:SF58">
    <property type="entry name" value="PROTEIN HMF1-RELATED"/>
    <property type="match status" value="1"/>
</dbReference>
<organism evidence="2 3">
    <name type="scientific">Geranomyces variabilis</name>
    <dbReference type="NCBI Taxonomy" id="109894"/>
    <lineage>
        <taxon>Eukaryota</taxon>
        <taxon>Fungi</taxon>
        <taxon>Fungi incertae sedis</taxon>
        <taxon>Chytridiomycota</taxon>
        <taxon>Chytridiomycota incertae sedis</taxon>
        <taxon>Chytridiomycetes</taxon>
        <taxon>Spizellomycetales</taxon>
        <taxon>Powellomycetaceae</taxon>
        <taxon>Geranomyces</taxon>
    </lineage>
</organism>
<comment type="caution">
    <text evidence="2">The sequence shown here is derived from an EMBL/GenBank/DDBJ whole genome shotgun (WGS) entry which is preliminary data.</text>
</comment>
<dbReference type="PANTHER" id="PTHR11803">
    <property type="entry name" value="2-IMINOBUTANOATE/2-IMINOPROPANOATE DEAMINASE RIDA"/>
    <property type="match status" value="1"/>
</dbReference>